<comment type="caution">
    <text evidence="1">The sequence shown here is derived from an EMBL/GenBank/DDBJ whole genome shotgun (WGS) entry which is preliminary data.</text>
</comment>
<dbReference type="EMBL" id="JASCZI010120875">
    <property type="protein sequence ID" value="MED6156670.1"/>
    <property type="molecule type" value="Genomic_DNA"/>
</dbReference>
<evidence type="ECO:0000313" key="2">
    <source>
        <dbReference type="Proteomes" id="UP001341840"/>
    </source>
</evidence>
<name>A0ABU6U7Q0_9FABA</name>
<proteinExistence type="predicted"/>
<accession>A0ABU6U7Q0</accession>
<reference evidence="1 2" key="1">
    <citation type="journal article" date="2023" name="Plants (Basel)">
        <title>Bridging the Gap: Combining Genomics and Transcriptomics Approaches to Understand Stylosanthes scabra, an Orphan Legume from the Brazilian Caatinga.</title>
        <authorList>
            <person name="Ferreira-Neto J.R.C."/>
            <person name="da Silva M.D."/>
            <person name="Binneck E."/>
            <person name="de Melo N.F."/>
            <person name="da Silva R.H."/>
            <person name="de Melo A.L.T.M."/>
            <person name="Pandolfi V."/>
            <person name="Bustamante F.O."/>
            <person name="Brasileiro-Vidal A.C."/>
            <person name="Benko-Iseppon A.M."/>
        </authorList>
    </citation>
    <scope>NUCLEOTIDE SEQUENCE [LARGE SCALE GENOMIC DNA]</scope>
    <source>
        <tissue evidence="1">Leaves</tissue>
    </source>
</reference>
<dbReference type="Proteomes" id="UP001341840">
    <property type="component" value="Unassembled WGS sequence"/>
</dbReference>
<dbReference type="PANTHER" id="PTHR12029">
    <property type="entry name" value="RNA METHYLTRANSFERASE"/>
    <property type="match status" value="1"/>
</dbReference>
<dbReference type="PANTHER" id="PTHR12029:SF11">
    <property type="entry name" value="METHYLTRANSFERASE TARBP1-RELATED"/>
    <property type="match status" value="1"/>
</dbReference>
<evidence type="ECO:0000313" key="1">
    <source>
        <dbReference type="EMBL" id="MED6156670.1"/>
    </source>
</evidence>
<keyword evidence="2" id="KW-1185">Reference proteome</keyword>
<organism evidence="1 2">
    <name type="scientific">Stylosanthes scabra</name>
    <dbReference type="NCBI Taxonomy" id="79078"/>
    <lineage>
        <taxon>Eukaryota</taxon>
        <taxon>Viridiplantae</taxon>
        <taxon>Streptophyta</taxon>
        <taxon>Embryophyta</taxon>
        <taxon>Tracheophyta</taxon>
        <taxon>Spermatophyta</taxon>
        <taxon>Magnoliopsida</taxon>
        <taxon>eudicotyledons</taxon>
        <taxon>Gunneridae</taxon>
        <taxon>Pentapetalae</taxon>
        <taxon>rosids</taxon>
        <taxon>fabids</taxon>
        <taxon>Fabales</taxon>
        <taxon>Fabaceae</taxon>
        <taxon>Papilionoideae</taxon>
        <taxon>50 kb inversion clade</taxon>
        <taxon>dalbergioids sensu lato</taxon>
        <taxon>Dalbergieae</taxon>
        <taxon>Pterocarpus clade</taxon>
        <taxon>Stylosanthes</taxon>
    </lineage>
</organism>
<protein>
    <submittedName>
        <fullName evidence="1">Uncharacterized protein</fullName>
    </submittedName>
</protein>
<gene>
    <name evidence="1" type="ORF">PIB30_016407</name>
</gene>
<sequence length="357" mass="39857">MSQDEALAGSGTVPTMVITSRRALFEWVGRGGLECVRGFKRKKSESKLITESLIGCNHTMPELESEAASMASLVVASLSRSFHQVPPSAVPATLDCILASTGLPPLSLFTSFLDDFPRLLKDIIREDENLNSEQCLYLLSLSSAFCHLLKKMGADCDALQSFMYRCFLPLVVVLQASQHDLLNQITEWFMDVVVETRAWGALEVALVPNFLRSVGFSIGMLRSGDLDFYEWSSKPFFQGSYDVIIDPLKDKELLPSSSSTFSLRTSCNVLSVVMEGALQCVQTHTLFKPAGEECCLAINFIKTLIWDLCNMTERMLLHSPDHRSCAVGFFLPILHKAFLANRKFEISIRGQRYEISR</sequence>
<dbReference type="InterPro" id="IPR045330">
    <property type="entry name" value="TRM3/TARBP1"/>
</dbReference>